<dbReference type="EMBL" id="QJKJ01001325">
    <property type="protein sequence ID" value="RDY08204.1"/>
    <property type="molecule type" value="Genomic_DNA"/>
</dbReference>
<evidence type="ECO:0000313" key="1">
    <source>
        <dbReference type="EMBL" id="RDY08204.1"/>
    </source>
</evidence>
<proteinExistence type="predicted"/>
<gene>
    <name evidence="1" type="ORF">CR513_07597</name>
</gene>
<organism evidence="1 2">
    <name type="scientific">Mucuna pruriens</name>
    <name type="common">Velvet bean</name>
    <name type="synonym">Dolichos pruriens</name>
    <dbReference type="NCBI Taxonomy" id="157652"/>
    <lineage>
        <taxon>Eukaryota</taxon>
        <taxon>Viridiplantae</taxon>
        <taxon>Streptophyta</taxon>
        <taxon>Embryophyta</taxon>
        <taxon>Tracheophyta</taxon>
        <taxon>Spermatophyta</taxon>
        <taxon>Magnoliopsida</taxon>
        <taxon>eudicotyledons</taxon>
        <taxon>Gunneridae</taxon>
        <taxon>Pentapetalae</taxon>
        <taxon>rosids</taxon>
        <taxon>fabids</taxon>
        <taxon>Fabales</taxon>
        <taxon>Fabaceae</taxon>
        <taxon>Papilionoideae</taxon>
        <taxon>50 kb inversion clade</taxon>
        <taxon>NPAAA clade</taxon>
        <taxon>indigoferoid/millettioid clade</taxon>
        <taxon>Phaseoleae</taxon>
        <taxon>Mucuna</taxon>
    </lineage>
</organism>
<comment type="caution">
    <text evidence="1">The sequence shown here is derived from an EMBL/GenBank/DDBJ whole genome shotgun (WGS) entry which is preliminary data.</text>
</comment>
<keyword evidence="2" id="KW-1185">Reference proteome</keyword>
<reference evidence="1" key="1">
    <citation type="submission" date="2018-05" db="EMBL/GenBank/DDBJ databases">
        <title>Draft genome of Mucuna pruriens seed.</title>
        <authorList>
            <person name="Nnadi N.E."/>
            <person name="Vos R."/>
            <person name="Hasami M.H."/>
            <person name="Devisetty U.K."/>
            <person name="Aguiy J.C."/>
        </authorList>
    </citation>
    <scope>NUCLEOTIDE SEQUENCE [LARGE SCALE GENOMIC DNA]</scope>
    <source>
        <strain evidence="1">JCA_2017</strain>
    </source>
</reference>
<dbReference type="AlphaFoldDB" id="A0A371HZU8"/>
<protein>
    <submittedName>
        <fullName evidence="1">Uncharacterized protein</fullName>
    </submittedName>
</protein>
<feature type="non-terminal residue" evidence="1">
    <location>
        <position position="1"/>
    </location>
</feature>
<evidence type="ECO:0000313" key="2">
    <source>
        <dbReference type="Proteomes" id="UP000257109"/>
    </source>
</evidence>
<accession>A0A371HZU8</accession>
<sequence>MLAYIPSSFPLEQNHKLALNVSSSFTQIPLEMDVPSSFTQIPRDSIAYLEPIHANPSPKTLGCCNACTMIPNVFSWTRNISAKKRMIFLACCIL</sequence>
<dbReference type="Proteomes" id="UP000257109">
    <property type="component" value="Unassembled WGS sequence"/>
</dbReference>
<name>A0A371HZU8_MUCPR</name>